<accession>A0AAV9N735</accession>
<organism evidence="3 4">
    <name type="scientific">Exophiala bonariae</name>
    <dbReference type="NCBI Taxonomy" id="1690606"/>
    <lineage>
        <taxon>Eukaryota</taxon>
        <taxon>Fungi</taxon>
        <taxon>Dikarya</taxon>
        <taxon>Ascomycota</taxon>
        <taxon>Pezizomycotina</taxon>
        <taxon>Eurotiomycetes</taxon>
        <taxon>Chaetothyriomycetidae</taxon>
        <taxon>Chaetothyriales</taxon>
        <taxon>Herpotrichiellaceae</taxon>
        <taxon>Exophiala</taxon>
    </lineage>
</organism>
<dbReference type="Pfam" id="PF26640">
    <property type="entry name" value="DUF8212"/>
    <property type="match status" value="1"/>
</dbReference>
<sequence length="394" mass="46243">MFEGRSVPDYVILSHRWEDGEISLQELQGNVNHHKQGWLKLQKFCQYAEQRGHQFIWLDTCCIDKTSSAELSEAINSMFRWYRRAERCYAYLCDVPARDGLDFTEWVGIFKSSKWFTRGWTLQELLAPHKLTFVCLDWKEEIGTRKSLSHEVAEVTKIPEKPLIHGWTLKDEFGGSQFTVAQIMSWASERRTTRVEDTAYCLMGLFRIHMPLLYGEGLNAFIRLQLEIMSRYDDNSLFAWRIPLNNRFFGSIRALNRALDIPEAYWWGGLLAPSIQCFQDCASHFLHLEKFEDARLFSMTSRGILVEGLLRRYDKSRHGGQRWLLLLNCGRESLWTHRLGIVLAGDGQLAMRVVNMQGFDSDMVECDWDTERNLRTEYEHRRIFIPQAWPSDFD</sequence>
<evidence type="ECO:0000259" key="2">
    <source>
        <dbReference type="Pfam" id="PF26640"/>
    </source>
</evidence>
<protein>
    <recommendedName>
        <fullName evidence="5">Heterokaryon incompatibility domain-containing protein</fullName>
    </recommendedName>
</protein>
<evidence type="ECO:0000313" key="3">
    <source>
        <dbReference type="EMBL" id="KAK5050809.1"/>
    </source>
</evidence>
<dbReference type="Proteomes" id="UP001358417">
    <property type="component" value="Unassembled WGS sequence"/>
</dbReference>
<keyword evidence="4" id="KW-1185">Reference proteome</keyword>
<evidence type="ECO:0000259" key="1">
    <source>
        <dbReference type="Pfam" id="PF06985"/>
    </source>
</evidence>
<comment type="caution">
    <text evidence="3">The sequence shown here is derived from an EMBL/GenBank/DDBJ whole genome shotgun (WGS) entry which is preliminary data.</text>
</comment>
<evidence type="ECO:0000313" key="4">
    <source>
        <dbReference type="Proteomes" id="UP001358417"/>
    </source>
</evidence>
<proteinExistence type="predicted"/>
<dbReference type="EMBL" id="JAVRRD010000016">
    <property type="protein sequence ID" value="KAK5050809.1"/>
    <property type="molecule type" value="Genomic_DNA"/>
</dbReference>
<dbReference type="PANTHER" id="PTHR10622">
    <property type="entry name" value="HET DOMAIN-CONTAINING PROTEIN"/>
    <property type="match status" value="1"/>
</dbReference>
<feature type="domain" description="Heterokaryon incompatibility" evidence="1">
    <location>
        <begin position="10"/>
        <end position="96"/>
    </location>
</feature>
<dbReference type="AlphaFoldDB" id="A0AAV9N735"/>
<dbReference type="RefSeq" id="XP_064705309.1">
    <property type="nucleotide sequence ID" value="XM_064846956.1"/>
</dbReference>
<dbReference type="Pfam" id="PF06985">
    <property type="entry name" value="HET"/>
    <property type="match status" value="1"/>
</dbReference>
<dbReference type="GeneID" id="89971555"/>
<evidence type="ECO:0008006" key="5">
    <source>
        <dbReference type="Google" id="ProtNLM"/>
    </source>
</evidence>
<dbReference type="InterPro" id="IPR010730">
    <property type="entry name" value="HET"/>
</dbReference>
<dbReference type="InterPro" id="IPR058525">
    <property type="entry name" value="DUF8212"/>
</dbReference>
<dbReference type="PANTHER" id="PTHR10622:SF10">
    <property type="entry name" value="HET DOMAIN-CONTAINING PROTEIN"/>
    <property type="match status" value="1"/>
</dbReference>
<gene>
    <name evidence="3" type="ORF">LTR84_003368</name>
</gene>
<reference evidence="3 4" key="1">
    <citation type="submission" date="2023-08" db="EMBL/GenBank/DDBJ databases">
        <title>Black Yeasts Isolated from many extreme environments.</title>
        <authorList>
            <person name="Coleine C."/>
            <person name="Stajich J.E."/>
            <person name="Selbmann L."/>
        </authorList>
    </citation>
    <scope>NUCLEOTIDE SEQUENCE [LARGE SCALE GENOMIC DNA]</scope>
    <source>
        <strain evidence="3 4">CCFEE 5792</strain>
    </source>
</reference>
<name>A0AAV9N735_9EURO</name>
<feature type="domain" description="DUF8212" evidence="2">
    <location>
        <begin position="219"/>
        <end position="246"/>
    </location>
</feature>